<accession>A0A9K3CNS2</accession>
<dbReference type="GO" id="GO:0005524">
    <property type="term" value="F:ATP binding"/>
    <property type="evidence" value="ECO:0007669"/>
    <property type="project" value="InterPro"/>
</dbReference>
<dbReference type="GO" id="GO:0052726">
    <property type="term" value="F:inositol-1,3,4-trisphosphate 5-kinase activity"/>
    <property type="evidence" value="ECO:0007669"/>
    <property type="project" value="InterPro"/>
</dbReference>
<dbReference type="GO" id="GO:0032957">
    <property type="term" value="P:inositol trisphosphate metabolic process"/>
    <property type="evidence" value="ECO:0007669"/>
    <property type="project" value="InterPro"/>
</dbReference>
<protein>
    <submittedName>
        <fullName evidence="2">Inositol-tetrakisphosphate 1-kinase</fullName>
    </submittedName>
</protein>
<feature type="region of interest" description="Disordered" evidence="1">
    <location>
        <begin position="324"/>
        <end position="353"/>
    </location>
</feature>
<proteinExistence type="predicted"/>
<dbReference type="InterPro" id="IPR008656">
    <property type="entry name" value="Inositol_tetrakis-P_1-kinase"/>
</dbReference>
<dbReference type="PANTHER" id="PTHR14217:SF1">
    <property type="entry name" value="INOSITOL-TETRAKISPHOSPHATE 1-KINASE"/>
    <property type="match status" value="1"/>
</dbReference>
<dbReference type="GO" id="GO:0005737">
    <property type="term" value="C:cytoplasm"/>
    <property type="evidence" value="ECO:0007669"/>
    <property type="project" value="TreeGrafter"/>
</dbReference>
<feature type="region of interest" description="Disordered" evidence="1">
    <location>
        <begin position="1"/>
        <end position="33"/>
    </location>
</feature>
<dbReference type="GO" id="GO:0047325">
    <property type="term" value="F:inositol-3,4,5,6-tetrakisphosphate 1-kinase activity"/>
    <property type="evidence" value="ECO:0007669"/>
    <property type="project" value="InterPro"/>
</dbReference>
<comment type="caution">
    <text evidence="2">The sequence shown here is derived from an EMBL/GenBank/DDBJ whole genome shotgun (WGS) entry which is preliminary data.</text>
</comment>
<feature type="compositionally biased region" description="Basic and acidic residues" evidence="1">
    <location>
        <begin position="10"/>
        <end position="32"/>
    </location>
</feature>
<sequence length="384" mass="42307">MHVRTPESLIRQHLEREREGGRGDERERERRGRGVMLRRGDVVMQKVTDWVFQPALVTRPPSPTEGVKESQGVIESQEDVSALVKGENPRQHPPVSQLPEEGIDWDLLSDLSHCLSVQPGIRVLDPVMSVKPFLDRRDMSTVLSDVVQDVSQTLNRGVEGERDSGVSVSTPPLVNLPYPGITILKPFWGCGPSISHSLQLCAADTSLSLVDKGSSTEDKGCREAVIAMPFLLHSTVYKVYMIGDSMHVICRDVSEPVQALVRTLSDPAVDTVPFNSQSFMRSSPVTPHNLSEAELSVLRKTCLALSARLNVSMLGIDVILDRKGDREREGEGDREGKTEGDREGEGDGEGGSSVLSVVDVNYCPGFKSFPDFNPTLFRHLFPEV</sequence>
<reference evidence="2" key="1">
    <citation type="submission" date="2016-10" db="EMBL/GenBank/DDBJ databases">
        <authorList>
            <person name="Tanifuji G."/>
            <person name="Kume K."/>
            <person name="Nakayama T."/>
            <person name="Takabayashi S."/>
            <person name="Hashimoto T."/>
        </authorList>
    </citation>
    <scope>NUCLEOTIDE SEQUENCE</scope>
    <source>
        <strain evidence="2">NY0173</strain>
    </source>
</reference>
<feature type="compositionally biased region" description="Basic and acidic residues" evidence="1">
    <location>
        <begin position="324"/>
        <end position="345"/>
    </location>
</feature>
<dbReference type="Proteomes" id="UP000265618">
    <property type="component" value="Unassembled WGS sequence"/>
</dbReference>
<evidence type="ECO:0000313" key="3">
    <source>
        <dbReference type="EMBL" id="GIQ81181.1"/>
    </source>
</evidence>
<dbReference type="PANTHER" id="PTHR14217">
    <property type="entry name" value="INOSITOL-TETRAKISPHOSPHATE 1-KINASE"/>
    <property type="match status" value="1"/>
</dbReference>
<evidence type="ECO:0000313" key="4">
    <source>
        <dbReference type="Proteomes" id="UP000265618"/>
    </source>
</evidence>
<dbReference type="Gene3D" id="3.30.470.20">
    <property type="entry name" value="ATP-grasp fold, B domain"/>
    <property type="match status" value="1"/>
</dbReference>
<reference evidence="2 4" key="2">
    <citation type="journal article" date="2018" name="PLoS ONE">
        <title>The draft genome of Kipferlia bialata reveals reductive genome evolution in fornicate parasites.</title>
        <authorList>
            <person name="Tanifuji G."/>
            <person name="Takabayashi S."/>
            <person name="Kume K."/>
            <person name="Takagi M."/>
            <person name="Nakayama T."/>
            <person name="Kamikawa R."/>
            <person name="Inagaki Y."/>
            <person name="Hashimoto T."/>
        </authorList>
    </citation>
    <scope>NUCLEOTIDE SEQUENCE [LARGE SCALE GENOMIC DNA]</scope>
    <source>
        <strain evidence="2">NY0173</strain>
    </source>
</reference>
<evidence type="ECO:0000256" key="1">
    <source>
        <dbReference type="SAM" id="MobiDB-lite"/>
    </source>
</evidence>
<gene>
    <name evidence="2" type="ORF">KIPB_000261</name>
    <name evidence="3" type="ORF">KIPB_002098</name>
</gene>
<keyword evidence="4" id="KW-1185">Reference proteome</keyword>
<dbReference type="AlphaFoldDB" id="A0A9K3CNS2"/>
<name>A0A9K3CNS2_9EUKA</name>
<evidence type="ECO:0000313" key="2">
    <source>
        <dbReference type="EMBL" id="GIQ79595.1"/>
    </source>
</evidence>
<dbReference type="GO" id="GO:0052725">
    <property type="term" value="F:inositol-1,3,4-trisphosphate 6-kinase activity"/>
    <property type="evidence" value="ECO:0007669"/>
    <property type="project" value="InterPro"/>
</dbReference>
<dbReference type="EMBL" id="BDIP01000026">
    <property type="protein sequence ID" value="GIQ79595.1"/>
    <property type="molecule type" value="Genomic_DNA"/>
</dbReference>
<dbReference type="EMBL" id="BDIP01000326">
    <property type="protein sequence ID" value="GIQ81181.1"/>
    <property type="molecule type" value="Genomic_DNA"/>
</dbReference>
<organism evidence="2 4">
    <name type="scientific">Kipferlia bialata</name>
    <dbReference type="NCBI Taxonomy" id="797122"/>
    <lineage>
        <taxon>Eukaryota</taxon>
        <taxon>Metamonada</taxon>
        <taxon>Carpediemonas-like organisms</taxon>
        <taxon>Kipferlia</taxon>
    </lineage>
</organism>
<dbReference type="GO" id="GO:0000287">
    <property type="term" value="F:magnesium ion binding"/>
    <property type="evidence" value="ECO:0007669"/>
    <property type="project" value="InterPro"/>
</dbReference>